<keyword evidence="2" id="KW-1185">Reference proteome</keyword>
<dbReference type="Proteomes" id="UP000005356">
    <property type="component" value="Unassembled WGS sequence"/>
</dbReference>
<dbReference type="EMBL" id="AEUU02000001">
    <property type="protein sequence ID" value="EGJ26639.1"/>
    <property type="molecule type" value="Genomic_DNA"/>
</dbReference>
<protein>
    <submittedName>
        <fullName evidence="1">Uncharacterized protein</fullName>
    </submittedName>
</protein>
<reference evidence="1 2" key="1">
    <citation type="journal article" date="2014" name="Int. J. Syst. Evol. Microbiol.">
        <title>Phylogenomics and the dynamic genome evolution of the genus Streptococcus.</title>
        <authorList>
            <consortium name="The Broad Institute Genome Sequencing Platform"/>
            <person name="Richards V.P."/>
            <person name="Palmer S.R."/>
            <person name="Pavinski Bitar P.D."/>
            <person name="Qin X."/>
            <person name="Weinstock G.M."/>
            <person name="Highlander S.K."/>
            <person name="Town C.D."/>
            <person name="Burne R.A."/>
            <person name="Stanhope M.J."/>
        </authorList>
    </citation>
    <scope>NUCLEOTIDE SEQUENCE [LARGE SCALE GENOMIC DNA]</scope>
    <source>
        <strain evidence="1 2">Jelinkova 176</strain>
    </source>
</reference>
<comment type="caution">
    <text evidence="1">The sequence shown here is derived from an EMBL/GenBank/DDBJ whole genome shotgun (WGS) entry which is preliminary data.</text>
</comment>
<evidence type="ECO:0000313" key="2">
    <source>
        <dbReference type="Proteomes" id="UP000005356"/>
    </source>
</evidence>
<gene>
    <name evidence="1" type="ORF">STRPO_0694</name>
</gene>
<proteinExistence type="predicted"/>
<sequence length="65" mass="7259">MKVTHLFEATILNGNSKSIYLVKRPSGLNVPKADAEVIGEGISYLAEEEIKENWSYSLFKVLAFV</sequence>
<dbReference type="RefSeq" id="WP_003082995.1">
    <property type="nucleotide sequence ID" value="NZ_AEUU02000001.1"/>
</dbReference>
<organism evidence="1 2">
    <name type="scientific">Streptococcus porcinus str. Jelinkova 176</name>
    <dbReference type="NCBI Taxonomy" id="873448"/>
    <lineage>
        <taxon>Bacteria</taxon>
        <taxon>Bacillati</taxon>
        <taxon>Bacillota</taxon>
        <taxon>Bacilli</taxon>
        <taxon>Lactobacillales</taxon>
        <taxon>Streptococcaceae</taxon>
        <taxon>Streptococcus</taxon>
    </lineage>
</organism>
<evidence type="ECO:0000313" key="1">
    <source>
        <dbReference type="EMBL" id="EGJ26639.1"/>
    </source>
</evidence>
<accession>A0ABP2KX14</accession>
<name>A0ABP2KX14_STRPO</name>